<dbReference type="RefSeq" id="WP_015449125.1">
    <property type="nucleotide sequence ID" value="NC_020541.1"/>
</dbReference>
<dbReference type="Gene3D" id="3.30.300.160">
    <property type="entry name" value="Type II secretion system, protein E, N-terminal domain"/>
    <property type="match status" value="1"/>
</dbReference>
<dbReference type="Pfam" id="PF05157">
    <property type="entry name" value="MshEN"/>
    <property type="match status" value="1"/>
</dbReference>
<keyword evidence="2" id="KW-0547">Nucleotide-binding</keyword>
<dbReference type="KEGG" id="rhd:R2APBS1_3835"/>
<dbReference type="Pfam" id="PF00437">
    <property type="entry name" value="T2SSE"/>
    <property type="match status" value="1"/>
</dbReference>
<dbReference type="AlphaFoldDB" id="M4NLE4"/>
<evidence type="ECO:0000256" key="1">
    <source>
        <dbReference type="ARBA" id="ARBA00006611"/>
    </source>
</evidence>
<dbReference type="Proteomes" id="UP000011859">
    <property type="component" value="Chromosome"/>
</dbReference>
<comment type="similarity">
    <text evidence="1">Belongs to the GSP E family.</text>
</comment>
<dbReference type="CDD" id="cd01129">
    <property type="entry name" value="PulE-GspE-like"/>
    <property type="match status" value="1"/>
</dbReference>
<dbReference type="Gene3D" id="3.40.50.300">
    <property type="entry name" value="P-loop containing nucleotide triphosphate hydrolases"/>
    <property type="match status" value="1"/>
</dbReference>
<dbReference type="OrthoDB" id="9804785at2"/>
<dbReference type="Gene3D" id="3.30.450.90">
    <property type="match status" value="1"/>
</dbReference>
<evidence type="ECO:0000259" key="4">
    <source>
        <dbReference type="PROSITE" id="PS00662"/>
    </source>
</evidence>
<name>M4NLE4_9GAMM</name>
<evidence type="ECO:0000313" key="5">
    <source>
        <dbReference type="EMBL" id="AGG90892.1"/>
    </source>
</evidence>
<reference evidence="5 6" key="1">
    <citation type="submission" date="2012-04" db="EMBL/GenBank/DDBJ databases">
        <title>Complete genome of Rhodanobacter sp. 2APBS1.</title>
        <authorList>
            <consortium name="US DOE Joint Genome Institute"/>
            <person name="Huntemann M."/>
            <person name="Wei C.-L."/>
            <person name="Han J."/>
            <person name="Detter J.C."/>
            <person name="Han C."/>
            <person name="Tapia R."/>
            <person name="Munk A.C.C."/>
            <person name="Chen A."/>
            <person name="Krypides N."/>
            <person name="Mavromatis K."/>
            <person name="Markowitz V."/>
            <person name="Szeto E."/>
            <person name="Ivanova N."/>
            <person name="Mikhailova N."/>
            <person name="Ovchinnikova G."/>
            <person name="Pagani I."/>
            <person name="Pati A."/>
            <person name="Goodwin L."/>
            <person name="Peters L."/>
            <person name="Pitluck S."/>
            <person name="Woyke T."/>
            <person name="Prakash O."/>
            <person name="Elkins J."/>
            <person name="Brown S."/>
            <person name="Palumbo A."/>
            <person name="Hemme C."/>
            <person name="Zhou J."/>
            <person name="Watson D."/>
            <person name="Jardine P."/>
            <person name="Kostka J."/>
            <person name="Green S."/>
        </authorList>
    </citation>
    <scope>NUCLEOTIDE SEQUENCE [LARGE SCALE GENOMIC DNA]</scope>
    <source>
        <strain evidence="5 6">2APBS1</strain>
    </source>
</reference>
<evidence type="ECO:0000256" key="2">
    <source>
        <dbReference type="ARBA" id="ARBA00022741"/>
    </source>
</evidence>
<dbReference type="PROSITE" id="PS00662">
    <property type="entry name" value="T2SP_E"/>
    <property type="match status" value="1"/>
</dbReference>
<keyword evidence="3" id="KW-0067">ATP-binding</keyword>
<proteinExistence type="inferred from homology"/>
<dbReference type="SUPFAM" id="SSF52540">
    <property type="entry name" value="P-loop containing nucleoside triphosphate hydrolases"/>
    <property type="match status" value="1"/>
</dbReference>
<dbReference type="SUPFAM" id="SSF160246">
    <property type="entry name" value="EspE N-terminal domain-like"/>
    <property type="match status" value="1"/>
</dbReference>
<accession>M4NLE4</accession>
<dbReference type="eggNOG" id="COG2804">
    <property type="taxonomic scope" value="Bacteria"/>
</dbReference>
<dbReference type="InterPro" id="IPR003593">
    <property type="entry name" value="AAA+_ATPase"/>
</dbReference>
<dbReference type="GO" id="GO:0005524">
    <property type="term" value="F:ATP binding"/>
    <property type="evidence" value="ECO:0007669"/>
    <property type="project" value="UniProtKB-KW"/>
</dbReference>
<dbReference type="InterPro" id="IPR007831">
    <property type="entry name" value="T2SS_GspE_N"/>
</dbReference>
<dbReference type="InterPro" id="IPR001482">
    <property type="entry name" value="T2SS/T4SS_dom"/>
</dbReference>
<evidence type="ECO:0000313" key="6">
    <source>
        <dbReference type="Proteomes" id="UP000011859"/>
    </source>
</evidence>
<dbReference type="GO" id="GO:0005886">
    <property type="term" value="C:plasma membrane"/>
    <property type="evidence" value="ECO:0007669"/>
    <property type="project" value="TreeGrafter"/>
</dbReference>
<dbReference type="FunFam" id="3.40.50.300:FF:000398">
    <property type="entry name" value="Type IV pilus assembly ATPase PilB"/>
    <property type="match status" value="1"/>
</dbReference>
<dbReference type="HOGENOM" id="CLU_013446_10_1_6"/>
<protein>
    <submittedName>
        <fullName evidence="5">Type II secretory pathway, ATPase PulE/Tfp pilus assembly pathway, ATPase PilB</fullName>
    </submittedName>
</protein>
<dbReference type="EMBL" id="CP003470">
    <property type="protein sequence ID" value="AGG90892.1"/>
    <property type="molecule type" value="Genomic_DNA"/>
</dbReference>
<sequence length="610" mass="66957">MAASPQIASLLGRRGRLELDELLATLVVDGYLLADDAKQVRMGVRAGRSTVELHPLVLIANAKLANQHEKGRPLSLEALTEWLAGHAGLPYLKIDPMKINVASVTQVVSHAYAKRHRILPIAAAPGEVTFATCEPFEAGWAPDLAQMLRRDIKRVVASPIDINRYLQEFYGVQRSIQLAQDAKGGSDASSAILNFEQLVELGKSGEVGADDRHVVHIVDWLLQYAFEQRASDIHLEPRRDTGHIRFRIDGVMQKVFELPAPVMTAVTARIKILARMDVAEKRRPQDGRIKTRSASGREVELRISNMPTAFGEKVVMRIFDPDLVVKDFAQLGFSPSEGANWRSMVERPHGIVLVTGPTGSGKTTTLYSTLKHLATPELNVCTVEDPIEMVSPEFNQMQVHAAIELDFAAGVRTLLRQDPDIIMIGEIRDLETAQMAVQASLTGHLVLSTLHTNDAPSAVTRLLDLGVPHYLIQSTLTGVVAQRLVRTLCPHCKRASAQDPQAWTVLTHGWDMPLPPQVFQPVGCLECRNTGFLGRTGIYEMLKLSPRLRGMISAQLDLSGFGQAALSEGMRPLRISAADQVAAGLTTVQEVLTVLPPIDAFDDTQPYKDV</sequence>
<evidence type="ECO:0000256" key="3">
    <source>
        <dbReference type="ARBA" id="ARBA00022840"/>
    </source>
</evidence>
<feature type="domain" description="Bacterial type II secretion system protein E" evidence="4">
    <location>
        <begin position="415"/>
        <end position="429"/>
    </location>
</feature>
<gene>
    <name evidence="5" type="ORF">R2APBS1_3835</name>
</gene>
<dbReference type="SMART" id="SM00382">
    <property type="entry name" value="AAA"/>
    <property type="match status" value="1"/>
</dbReference>
<dbReference type="STRING" id="666685.R2APBS1_3835"/>
<keyword evidence="6" id="KW-1185">Reference proteome</keyword>
<dbReference type="InterPro" id="IPR037257">
    <property type="entry name" value="T2SS_E_N_sf"/>
</dbReference>
<organism evidence="5 6">
    <name type="scientific">Rhodanobacter denitrificans</name>
    <dbReference type="NCBI Taxonomy" id="666685"/>
    <lineage>
        <taxon>Bacteria</taxon>
        <taxon>Pseudomonadati</taxon>
        <taxon>Pseudomonadota</taxon>
        <taxon>Gammaproteobacteria</taxon>
        <taxon>Lysobacterales</taxon>
        <taxon>Rhodanobacteraceae</taxon>
        <taxon>Rhodanobacter</taxon>
    </lineage>
</organism>
<dbReference type="InterPro" id="IPR027417">
    <property type="entry name" value="P-loop_NTPase"/>
</dbReference>
<dbReference type="PANTHER" id="PTHR30258:SF13">
    <property type="entry name" value="SECRETION PATHWAY ATPASE-RELATED"/>
    <property type="match status" value="1"/>
</dbReference>
<dbReference type="GO" id="GO:0016887">
    <property type="term" value="F:ATP hydrolysis activity"/>
    <property type="evidence" value="ECO:0007669"/>
    <property type="project" value="TreeGrafter"/>
</dbReference>
<dbReference type="PANTHER" id="PTHR30258">
    <property type="entry name" value="TYPE II SECRETION SYSTEM PROTEIN GSPE-RELATED"/>
    <property type="match status" value="1"/>
</dbReference>